<dbReference type="Pfam" id="PF02195">
    <property type="entry name" value="ParB_N"/>
    <property type="match status" value="1"/>
</dbReference>
<evidence type="ECO:0000313" key="6">
    <source>
        <dbReference type="Proteomes" id="UP000178155"/>
    </source>
</evidence>
<dbReference type="SUPFAM" id="SSF109709">
    <property type="entry name" value="KorB DNA-binding domain-like"/>
    <property type="match status" value="1"/>
</dbReference>
<evidence type="ECO:0000259" key="4">
    <source>
        <dbReference type="SMART" id="SM00470"/>
    </source>
</evidence>
<evidence type="ECO:0000256" key="2">
    <source>
        <dbReference type="ARBA" id="ARBA00022829"/>
    </source>
</evidence>
<dbReference type="Pfam" id="PF17762">
    <property type="entry name" value="HTH_ParB"/>
    <property type="match status" value="1"/>
</dbReference>
<gene>
    <name evidence="5" type="ORF">A3I39_02860</name>
</gene>
<comment type="caution">
    <text evidence="5">The sequence shown here is derived from an EMBL/GenBank/DDBJ whole genome shotgun (WGS) entry which is preliminary data.</text>
</comment>
<sequence length="300" mass="33409">MEDNQSGTTAQSEPVTNIPVDKVFRSPFQPREHFDETQLNELAESIKASGLLQPIIVRMVGTDTGTFELIAGERRLRAHKLIQRETIHAIIRTLNDEEASTLVAIENLQRADLTPMEEAKTVDNTAKQHHGNLQVVAEKLGKSLNYVTDRLAMLELPREVQHMLDEGKINFAAAKVVLELEGEKVRIEAAKLAVKLNLTAAQLRGRVQRLIQPKGGSASGTHTKGVNFNNLSTGVVRLYDVLEKFDFDMLRDKKKRETLSKQVGILQKSLVRALELLNRPIEAGETEPAEAAQARSATRR</sequence>
<dbReference type="PANTHER" id="PTHR33375">
    <property type="entry name" value="CHROMOSOME-PARTITIONING PROTEIN PARB-RELATED"/>
    <property type="match status" value="1"/>
</dbReference>
<dbReference type="CDD" id="cd16393">
    <property type="entry name" value="SPO0J_N"/>
    <property type="match status" value="1"/>
</dbReference>
<comment type="similarity">
    <text evidence="1">Belongs to the ParB family.</text>
</comment>
<evidence type="ECO:0000256" key="1">
    <source>
        <dbReference type="ARBA" id="ARBA00006295"/>
    </source>
</evidence>
<dbReference type="InterPro" id="IPR036086">
    <property type="entry name" value="ParB/Sulfiredoxin_sf"/>
</dbReference>
<evidence type="ECO:0000313" key="5">
    <source>
        <dbReference type="EMBL" id="OGN32810.1"/>
    </source>
</evidence>
<dbReference type="Gene3D" id="1.10.10.2830">
    <property type="match status" value="1"/>
</dbReference>
<dbReference type="Gene3D" id="3.90.1530.30">
    <property type="match status" value="1"/>
</dbReference>
<dbReference type="Proteomes" id="UP000178155">
    <property type="component" value="Unassembled WGS sequence"/>
</dbReference>
<evidence type="ECO:0000256" key="3">
    <source>
        <dbReference type="ARBA" id="ARBA00023125"/>
    </source>
</evidence>
<dbReference type="GO" id="GO:0007059">
    <property type="term" value="P:chromosome segregation"/>
    <property type="evidence" value="ECO:0007669"/>
    <property type="project" value="UniProtKB-KW"/>
</dbReference>
<dbReference type="GO" id="GO:0005694">
    <property type="term" value="C:chromosome"/>
    <property type="evidence" value="ECO:0007669"/>
    <property type="project" value="TreeGrafter"/>
</dbReference>
<dbReference type="InterPro" id="IPR003115">
    <property type="entry name" value="ParB_N"/>
</dbReference>
<proteinExistence type="inferred from homology"/>
<dbReference type="GO" id="GO:0003677">
    <property type="term" value="F:DNA binding"/>
    <property type="evidence" value="ECO:0007669"/>
    <property type="project" value="UniProtKB-KW"/>
</dbReference>
<dbReference type="InterPro" id="IPR050336">
    <property type="entry name" value="Chromosome_partition/occlusion"/>
</dbReference>
<dbReference type="SUPFAM" id="SSF110849">
    <property type="entry name" value="ParB/Sulfiredoxin"/>
    <property type="match status" value="1"/>
</dbReference>
<dbReference type="InterPro" id="IPR041468">
    <property type="entry name" value="HTH_ParB/Spo0J"/>
</dbReference>
<dbReference type="SMART" id="SM00470">
    <property type="entry name" value="ParB"/>
    <property type="match status" value="1"/>
</dbReference>
<keyword evidence="2" id="KW-0159">Chromosome partition</keyword>
<organism evidence="5 6">
    <name type="scientific">Candidatus Yanofskybacteria bacterium RIFCSPLOWO2_02_FULL_47_9b</name>
    <dbReference type="NCBI Taxonomy" id="1802708"/>
    <lineage>
        <taxon>Bacteria</taxon>
        <taxon>Candidatus Yanofskyibacteriota</taxon>
    </lineage>
</organism>
<dbReference type="FunFam" id="3.90.1530.30:FF:000001">
    <property type="entry name" value="Chromosome partitioning protein ParB"/>
    <property type="match status" value="1"/>
</dbReference>
<dbReference type="EMBL" id="MGKW01000047">
    <property type="protein sequence ID" value="OGN32810.1"/>
    <property type="molecule type" value="Genomic_DNA"/>
</dbReference>
<name>A0A1F8H6F6_9BACT</name>
<accession>A0A1F8H6F6</accession>
<feature type="domain" description="ParB-like N-terminal" evidence="4">
    <location>
        <begin position="16"/>
        <end position="108"/>
    </location>
</feature>
<dbReference type="PANTHER" id="PTHR33375:SF1">
    <property type="entry name" value="CHROMOSOME-PARTITIONING PROTEIN PARB-RELATED"/>
    <property type="match status" value="1"/>
</dbReference>
<reference evidence="5 6" key="1">
    <citation type="journal article" date="2016" name="Nat. Commun.">
        <title>Thousands of microbial genomes shed light on interconnected biogeochemical processes in an aquifer system.</title>
        <authorList>
            <person name="Anantharaman K."/>
            <person name="Brown C.T."/>
            <person name="Hug L.A."/>
            <person name="Sharon I."/>
            <person name="Castelle C.J."/>
            <person name="Probst A.J."/>
            <person name="Thomas B.C."/>
            <person name="Singh A."/>
            <person name="Wilkins M.J."/>
            <person name="Karaoz U."/>
            <person name="Brodie E.L."/>
            <person name="Williams K.H."/>
            <person name="Hubbard S.S."/>
            <person name="Banfield J.F."/>
        </authorList>
    </citation>
    <scope>NUCLEOTIDE SEQUENCE [LARGE SCALE GENOMIC DNA]</scope>
</reference>
<dbReference type="InterPro" id="IPR004437">
    <property type="entry name" value="ParB/RepB/Spo0J"/>
</dbReference>
<dbReference type="NCBIfam" id="TIGR00180">
    <property type="entry name" value="parB_part"/>
    <property type="match status" value="1"/>
</dbReference>
<protein>
    <recommendedName>
        <fullName evidence="4">ParB-like N-terminal domain-containing protein</fullName>
    </recommendedName>
</protein>
<keyword evidence="3" id="KW-0238">DNA-binding</keyword>
<dbReference type="AlphaFoldDB" id="A0A1F8H6F6"/>